<dbReference type="GO" id="GO:0005789">
    <property type="term" value="C:endoplasmic reticulum membrane"/>
    <property type="evidence" value="ECO:0007669"/>
    <property type="project" value="UniProtKB-SubCell"/>
</dbReference>
<keyword evidence="11" id="KW-0325">Glycoprotein</keyword>
<feature type="transmembrane region" description="Helical" evidence="13">
    <location>
        <begin position="604"/>
        <end position="624"/>
    </location>
</feature>
<keyword evidence="7 13" id="KW-0812">Transmembrane</keyword>
<keyword evidence="10 13" id="KW-0472">Membrane</keyword>
<evidence type="ECO:0000259" key="14">
    <source>
        <dbReference type="Pfam" id="PF04987"/>
    </source>
</evidence>
<feature type="transmembrane region" description="Helical" evidence="13">
    <location>
        <begin position="695"/>
        <end position="715"/>
    </location>
</feature>
<keyword evidence="6 13" id="KW-0808">Transferase</keyword>
<dbReference type="EMBL" id="JAEPRA010000010">
    <property type="protein sequence ID" value="KAG2179541.1"/>
    <property type="molecule type" value="Genomic_DNA"/>
</dbReference>
<feature type="transmembrane region" description="Helical" evidence="13">
    <location>
        <begin position="866"/>
        <end position="886"/>
    </location>
</feature>
<keyword evidence="9 13" id="KW-1133">Transmembrane helix</keyword>
<dbReference type="PANTHER" id="PTHR12250:SF0">
    <property type="entry name" value="GPI ETHANOLAMINE PHOSPHATE TRANSFERASE 1"/>
    <property type="match status" value="1"/>
</dbReference>
<comment type="caution">
    <text evidence="15">The sequence shown here is derived from an EMBL/GenBank/DDBJ whole genome shotgun (WGS) entry which is preliminary data.</text>
</comment>
<dbReference type="SUPFAM" id="SSF53649">
    <property type="entry name" value="Alkaline phosphatase-like"/>
    <property type="match status" value="1"/>
</dbReference>
<dbReference type="PANTHER" id="PTHR12250">
    <property type="entry name" value="PHOSPHATIDYLINOSITOL GLYCAN, CLASS N"/>
    <property type="match status" value="1"/>
</dbReference>
<evidence type="ECO:0000256" key="11">
    <source>
        <dbReference type="ARBA" id="ARBA00023180"/>
    </source>
</evidence>
<feature type="domain" description="GPI ethanolamine phosphate transferase 1 C-terminal" evidence="14">
    <location>
        <begin position="440"/>
        <end position="890"/>
    </location>
</feature>
<name>A0A8H7UBK9_9FUNG</name>
<comment type="pathway">
    <text evidence="2 13">Glycolipid biosynthesis; glycosylphosphatidylinositol-anchor biosynthesis.</text>
</comment>
<evidence type="ECO:0000256" key="5">
    <source>
        <dbReference type="ARBA" id="ARBA00022502"/>
    </source>
</evidence>
<dbReference type="GO" id="GO:0051377">
    <property type="term" value="F:mannose-ethanolamine phosphotransferase activity"/>
    <property type="evidence" value="ECO:0007669"/>
    <property type="project" value="UniProtKB-UniRule"/>
</dbReference>
<evidence type="ECO:0000256" key="13">
    <source>
        <dbReference type="RuleBase" id="RU367138"/>
    </source>
</evidence>
<evidence type="ECO:0000256" key="4">
    <source>
        <dbReference type="ARBA" id="ARBA00020831"/>
    </source>
</evidence>
<feature type="transmembrane region" description="Helical" evidence="13">
    <location>
        <begin position="579"/>
        <end position="597"/>
    </location>
</feature>
<proteinExistence type="inferred from homology"/>
<dbReference type="UniPathway" id="UPA00196"/>
<dbReference type="AlphaFoldDB" id="A0A8H7UBK9"/>
<evidence type="ECO:0000256" key="3">
    <source>
        <dbReference type="ARBA" id="ARBA00008400"/>
    </source>
</evidence>
<dbReference type="EC" id="2.-.-.-" evidence="13"/>
<comment type="subcellular location">
    <subcellularLocation>
        <location evidence="1 13">Endoplasmic reticulum membrane</location>
        <topology evidence="1 13">Multi-pass membrane protein</topology>
    </subcellularLocation>
</comment>
<comment type="similarity">
    <text evidence="3 13">Belongs to the PIGG/PIGN/PIGO family. PIGN subfamily.</text>
</comment>
<dbReference type="InterPro" id="IPR002591">
    <property type="entry name" value="Phosphodiest/P_Trfase"/>
</dbReference>
<dbReference type="Pfam" id="PF01663">
    <property type="entry name" value="Phosphodiest"/>
    <property type="match status" value="1"/>
</dbReference>
<keyword evidence="5 13" id="KW-0337">GPI-anchor biosynthesis</keyword>
<feature type="transmembrane region" description="Helical" evidence="13">
    <location>
        <begin position="831"/>
        <end position="854"/>
    </location>
</feature>
<gene>
    <name evidence="15" type="ORF">INT44_006388</name>
</gene>
<dbReference type="InterPro" id="IPR017852">
    <property type="entry name" value="GPI_EtnP_transferase_1_C"/>
</dbReference>
<evidence type="ECO:0000256" key="1">
    <source>
        <dbReference type="ARBA" id="ARBA00004477"/>
    </source>
</evidence>
<evidence type="ECO:0000256" key="9">
    <source>
        <dbReference type="ARBA" id="ARBA00022989"/>
    </source>
</evidence>
<sequence length="941" mass="105754">MRSRNALLLVGVVFHLVYLWSIFDIYFTSPLVHGMTPYAVELEPPADRLFLFINQSFIPADGLRADKIYQLYDEETANVTKAPYLRDIIRKEGTWGVSHTRVPTESRPGHVAIIAGFYEDVSAVTTGWTMNPVNFDSVFNQSHHTWSFGSPDILPMFQHGASDPSKIETFMYPADFEDFTAEASNLDTWVFDHVKDLFQNATSNKELNSLLKAKKNVFFLHLLGLDTNGHAFGPHSSEYVNNVAHVDQGIKELVEIIEKFYGHDGKTSYVFTADHGMNNRGGHGDGHPDNTRTPIIAWGAGVQKPNTAHPTGHDDFSAEWDLSSYQRNDIKQADIAPLMASLVGINYPVNSIGELPLQYLDQTPLFKAQALLVNAKQILAQYEVKHDEKQATELFFKPFGPLSKDHSPALLLQTVEGLIQDEKYIEAENLCLKLIEMSLDGLRYFQTYDWLFLRSIITLGYIGWCLFGLEFVIRTYVFADDQDKQPTVIDSFISYASGVTLLGLFWIIYRQQMPPMYYAYAFFPVYFWRDVLLRRDILIKALQGGLQSSGGTVSVLLLVVSILAGLETLVYSYFRREVLSAALILAAIWPLFMPSSAKNEGSPLLLPLWSLSCLTTSVFTLLPVEKGEDIRLVVLGGVIIVAVGAAWLYFGRKNNYMNTSGYNLIAFELILIAASTVLVYSTSSSLQQRNGLPMLNQYASWAILVVSTILPFIYSGDAGDHFLHRIAVISLAFAPLMILLSISYEVLFYFCFCSTATLWLLVEGRIYQGDVTSNQKIAKSTTRSLQLRDVRTTLMFMFFVNVAFFGTGNVASLGSFSLQSVYRFVTIFNPALMGCLLIIKVLIPFFIISTVYGILAQILDLPSFSLFLLVVSINDVQTINFFYFVTDYGSWLEIGTSISHFCIAELFIIFTICLFWLGQVLLGKVNVRHTVNEPLQSKKSQ</sequence>
<dbReference type="CDD" id="cd16020">
    <property type="entry name" value="GPI_EPT_1"/>
    <property type="match status" value="1"/>
</dbReference>
<dbReference type="OrthoDB" id="2748310at2759"/>
<dbReference type="Gene3D" id="3.40.720.10">
    <property type="entry name" value="Alkaline Phosphatase, subunit A"/>
    <property type="match status" value="1"/>
</dbReference>
<evidence type="ECO:0000313" key="16">
    <source>
        <dbReference type="Proteomes" id="UP000612746"/>
    </source>
</evidence>
<feature type="transmembrane region" description="Helical" evidence="13">
    <location>
        <begin position="662"/>
        <end position="683"/>
    </location>
</feature>
<dbReference type="InterPro" id="IPR007070">
    <property type="entry name" value="GPI_EtnP_transferase_1"/>
</dbReference>
<dbReference type="GO" id="GO:0006506">
    <property type="term" value="P:GPI anchor biosynthetic process"/>
    <property type="evidence" value="ECO:0007669"/>
    <property type="project" value="UniProtKB-UniPathway"/>
</dbReference>
<protein>
    <recommendedName>
        <fullName evidence="4 13">GPI ethanolamine phosphate transferase 1</fullName>
        <ecNumber evidence="13">2.-.-.-</ecNumber>
    </recommendedName>
</protein>
<accession>A0A8H7UBK9</accession>
<keyword evidence="8 13" id="KW-0256">Endoplasmic reticulum</keyword>
<feature type="transmembrane region" description="Helical" evidence="13">
    <location>
        <begin position="492"/>
        <end position="509"/>
    </location>
</feature>
<dbReference type="InterPro" id="IPR017850">
    <property type="entry name" value="Alkaline_phosphatase_core_sf"/>
</dbReference>
<dbReference type="Proteomes" id="UP000612746">
    <property type="component" value="Unassembled WGS sequence"/>
</dbReference>
<evidence type="ECO:0000256" key="12">
    <source>
        <dbReference type="ARBA" id="ARBA00024850"/>
    </source>
</evidence>
<keyword evidence="16" id="KW-1185">Reference proteome</keyword>
<reference evidence="15" key="1">
    <citation type="submission" date="2020-12" db="EMBL/GenBank/DDBJ databases">
        <title>Metabolic potential, ecology and presence of endohyphal bacteria is reflected in genomic diversity of Mucoromycotina.</title>
        <authorList>
            <person name="Muszewska A."/>
            <person name="Okrasinska A."/>
            <person name="Steczkiewicz K."/>
            <person name="Drgas O."/>
            <person name="Orlowska M."/>
            <person name="Perlinska-Lenart U."/>
            <person name="Aleksandrzak-Piekarczyk T."/>
            <person name="Szatraj K."/>
            <person name="Zielenkiewicz U."/>
            <person name="Pilsyk S."/>
            <person name="Malc E."/>
            <person name="Mieczkowski P."/>
            <person name="Kruszewska J.S."/>
            <person name="Biernat P."/>
            <person name="Pawlowska J."/>
        </authorList>
    </citation>
    <scope>NUCLEOTIDE SEQUENCE</scope>
    <source>
        <strain evidence="15">WA0000051536</strain>
    </source>
</reference>
<dbReference type="InterPro" id="IPR037671">
    <property type="entry name" value="PIGN_N"/>
</dbReference>
<evidence type="ECO:0000256" key="2">
    <source>
        <dbReference type="ARBA" id="ARBA00004687"/>
    </source>
</evidence>
<evidence type="ECO:0000313" key="15">
    <source>
        <dbReference type="EMBL" id="KAG2179541.1"/>
    </source>
</evidence>
<dbReference type="FunFam" id="3.40.720.10:FF:000015">
    <property type="entry name" value="GPI ethanolamine phosphate transferase 1"/>
    <property type="match status" value="1"/>
</dbReference>
<organism evidence="15 16">
    <name type="scientific">Umbelopsis vinacea</name>
    <dbReference type="NCBI Taxonomy" id="44442"/>
    <lineage>
        <taxon>Eukaryota</taxon>
        <taxon>Fungi</taxon>
        <taxon>Fungi incertae sedis</taxon>
        <taxon>Mucoromycota</taxon>
        <taxon>Mucoromycotina</taxon>
        <taxon>Umbelopsidomycetes</taxon>
        <taxon>Umbelopsidales</taxon>
        <taxon>Umbelopsidaceae</taxon>
        <taxon>Umbelopsis</taxon>
    </lineage>
</organism>
<feature type="transmembrane region" description="Helical" evidence="13">
    <location>
        <begin position="898"/>
        <end position="918"/>
    </location>
</feature>
<evidence type="ECO:0000256" key="6">
    <source>
        <dbReference type="ARBA" id="ARBA00022679"/>
    </source>
</evidence>
<evidence type="ECO:0000256" key="8">
    <source>
        <dbReference type="ARBA" id="ARBA00022824"/>
    </source>
</evidence>
<feature type="transmembrane region" description="Helical" evidence="13">
    <location>
        <begin position="630"/>
        <end position="650"/>
    </location>
</feature>
<feature type="transmembrane region" description="Helical" evidence="13">
    <location>
        <begin position="450"/>
        <end position="472"/>
    </location>
</feature>
<feature type="transmembrane region" description="Helical" evidence="13">
    <location>
        <begin position="793"/>
        <end position="811"/>
    </location>
</feature>
<comment type="function">
    <text evidence="12 13">Ethanolamine phosphate transferase involved in glycosylphosphatidylinositol-anchor biosynthesis. Transfers ethanolamine phosphate to the first alpha-1,4-linked mannose of the glycosylphosphatidylinositol precursor of GPI-anchor.</text>
</comment>
<feature type="transmembrane region" description="Helical" evidence="13">
    <location>
        <begin position="722"/>
        <end position="740"/>
    </location>
</feature>
<feature type="transmembrane region" description="Helical" evidence="13">
    <location>
        <begin position="553"/>
        <end position="573"/>
    </location>
</feature>
<dbReference type="Pfam" id="PF04987">
    <property type="entry name" value="PigN"/>
    <property type="match status" value="1"/>
</dbReference>
<evidence type="ECO:0000256" key="7">
    <source>
        <dbReference type="ARBA" id="ARBA00022692"/>
    </source>
</evidence>
<evidence type="ECO:0000256" key="10">
    <source>
        <dbReference type="ARBA" id="ARBA00023136"/>
    </source>
</evidence>